<dbReference type="Pfam" id="PF08818">
    <property type="entry name" value="DUF1801"/>
    <property type="match status" value="1"/>
</dbReference>
<sequence>MINSKPTSIDDYISQFDSETKEILNNLRVLVKEVAPEATEAISYGIPTFKLNGKNLVHFAGYKSHIGLYPGSEAIEVFAKKLTDYKVSKGTIQFPLEKPIPYDLVKEIVVYLYERER</sequence>
<name>A0A955L3X9_9BACT</name>
<organism evidence="2 3">
    <name type="scientific">Candidatus Dojkabacteria bacterium</name>
    <dbReference type="NCBI Taxonomy" id="2099670"/>
    <lineage>
        <taxon>Bacteria</taxon>
        <taxon>Candidatus Dojkabacteria</taxon>
    </lineage>
</organism>
<dbReference type="SUPFAM" id="SSF159888">
    <property type="entry name" value="YdhG-like"/>
    <property type="match status" value="1"/>
</dbReference>
<dbReference type="Gene3D" id="3.90.1150.200">
    <property type="match status" value="1"/>
</dbReference>
<proteinExistence type="predicted"/>
<dbReference type="InterPro" id="IPR014922">
    <property type="entry name" value="YdhG-like"/>
</dbReference>
<evidence type="ECO:0000313" key="3">
    <source>
        <dbReference type="Proteomes" id="UP000782843"/>
    </source>
</evidence>
<dbReference type="AlphaFoldDB" id="A0A955L3X9"/>
<accession>A0A955L3X9</accession>
<dbReference type="EMBL" id="JAGQLG010000168">
    <property type="protein sequence ID" value="MCA9382567.1"/>
    <property type="molecule type" value="Genomic_DNA"/>
</dbReference>
<comment type="caution">
    <text evidence="2">The sequence shown here is derived from an EMBL/GenBank/DDBJ whole genome shotgun (WGS) entry which is preliminary data.</text>
</comment>
<evidence type="ECO:0000259" key="1">
    <source>
        <dbReference type="Pfam" id="PF08818"/>
    </source>
</evidence>
<dbReference type="Proteomes" id="UP000782843">
    <property type="component" value="Unassembled WGS sequence"/>
</dbReference>
<gene>
    <name evidence="2" type="ORF">KC660_04130</name>
</gene>
<evidence type="ECO:0000313" key="2">
    <source>
        <dbReference type="EMBL" id="MCA9382567.1"/>
    </source>
</evidence>
<reference evidence="2" key="2">
    <citation type="journal article" date="2021" name="Microbiome">
        <title>Successional dynamics and alternative stable states in a saline activated sludge microbial community over 9 years.</title>
        <authorList>
            <person name="Wang Y."/>
            <person name="Ye J."/>
            <person name="Ju F."/>
            <person name="Liu L."/>
            <person name="Boyd J.A."/>
            <person name="Deng Y."/>
            <person name="Parks D.H."/>
            <person name="Jiang X."/>
            <person name="Yin X."/>
            <person name="Woodcroft B.J."/>
            <person name="Tyson G.W."/>
            <person name="Hugenholtz P."/>
            <person name="Polz M.F."/>
            <person name="Zhang T."/>
        </authorList>
    </citation>
    <scope>NUCLEOTIDE SEQUENCE</scope>
    <source>
        <strain evidence="2">HKST-UBA10</strain>
    </source>
</reference>
<feature type="domain" description="YdhG-like" evidence="1">
    <location>
        <begin position="21"/>
        <end position="109"/>
    </location>
</feature>
<reference evidence="2" key="1">
    <citation type="submission" date="2020-04" db="EMBL/GenBank/DDBJ databases">
        <authorList>
            <person name="Zhang T."/>
        </authorList>
    </citation>
    <scope>NUCLEOTIDE SEQUENCE</scope>
    <source>
        <strain evidence="2">HKST-UBA10</strain>
    </source>
</reference>
<protein>
    <submittedName>
        <fullName evidence="2">DUF1801 domain-containing protein</fullName>
    </submittedName>
</protein>